<dbReference type="GO" id="GO:0008610">
    <property type="term" value="P:lipid biosynthetic process"/>
    <property type="evidence" value="ECO:0007669"/>
    <property type="project" value="UniProtKB-ARBA"/>
</dbReference>
<dbReference type="GO" id="GO:0016740">
    <property type="term" value="F:transferase activity"/>
    <property type="evidence" value="ECO:0007669"/>
    <property type="project" value="UniProtKB-KW"/>
</dbReference>
<dbReference type="InterPro" id="IPR000462">
    <property type="entry name" value="CDP-OH_P_trans"/>
</dbReference>
<dbReference type="GO" id="GO:0016020">
    <property type="term" value="C:membrane"/>
    <property type="evidence" value="ECO:0007669"/>
    <property type="project" value="UniProtKB-SubCell"/>
</dbReference>
<feature type="transmembrane region" description="Helical" evidence="6">
    <location>
        <begin position="150"/>
        <end position="169"/>
    </location>
</feature>
<evidence type="ECO:0000256" key="2">
    <source>
        <dbReference type="ARBA" id="ARBA00010441"/>
    </source>
</evidence>
<keyword evidence="6" id="KW-0812">Transmembrane</keyword>
<evidence type="ECO:0000256" key="6">
    <source>
        <dbReference type="SAM" id="Phobius"/>
    </source>
</evidence>
<dbReference type="PANTHER" id="PTHR10414:SF71">
    <property type="entry name" value="FI05338P"/>
    <property type="match status" value="1"/>
</dbReference>
<evidence type="ECO:0000256" key="1">
    <source>
        <dbReference type="ARBA" id="ARBA00004370"/>
    </source>
</evidence>
<evidence type="ECO:0000256" key="3">
    <source>
        <dbReference type="ARBA" id="ARBA00022679"/>
    </source>
</evidence>
<dbReference type="EMBL" id="JABFTP020000185">
    <property type="protein sequence ID" value="KAL3286342.1"/>
    <property type="molecule type" value="Genomic_DNA"/>
</dbReference>
<comment type="subcellular location">
    <subcellularLocation>
        <location evidence="1">Membrane</location>
    </subcellularLocation>
</comment>
<dbReference type="AlphaFoldDB" id="A0ABD2P5W2"/>
<dbReference type="PROSITE" id="PS00379">
    <property type="entry name" value="CDP_ALCOHOL_P_TRANSF"/>
    <property type="match status" value="1"/>
</dbReference>
<gene>
    <name evidence="7" type="ORF">HHI36_000850</name>
</gene>
<feature type="transmembrane region" description="Helical" evidence="6">
    <location>
        <begin position="189"/>
        <end position="205"/>
    </location>
</feature>
<dbReference type="Gene3D" id="1.20.120.1760">
    <property type="match status" value="1"/>
</dbReference>
<dbReference type="Pfam" id="PF01066">
    <property type="entry name" value="CDP-OH_P_transf"/>
    <property type="match status" value="1"/>
</dbReference>
<feature type="transmembrane region" description="Helical" evidence="6">
    <location>
        <begin position="247"/>
        <end position="268"/>
    </location>
</feature>
<comment type="caution">
    <text evidence="7">The sequence shown here is derived from an EMBL/GenBank/DDBJ whole genome shotgun (WGS) entry which is preliminary data.</text>
</comment>
<reference evidence="7 8" key="1">
    <citation type="journal article" date="2021" name="BMC Biol.">
        <title>Horizontally acquired antibacterial genes associated with adaptive radiation of ladybird beetles.</title>
        <authorList>
            <person name="Li H.S."/>
            <person name="Tang X.F."/>
            <person name="Huang Y.H."/>
            <person name="Xu Z.Y."/>
            <person name="Chen M.L."/>
            <person name="Du X.Y."/>
            <person name="Qiu B.Y."/>
            <person name="Chen P.T."/>
            <person name="Zhang W."/>
            <person name="Slipinski A."/>
            <person name="Escalona H.E."/>
            <person name="Waterhouse R.M."/>
            <person name="Zwick A."/>
            <person name="Pang H."/>
        </authorList>
    </citation>
    <scope>NUCLEOTIDE SEQUENCE [LARGE SCALE GENOMIC DNA]</scope>
    <source>
        <strain evidence="7">SYSU2018</strain>
    </source>
</reference>
<keyword evidence="4 6" id="KW-0472">Membrane</keyword>
<organism evidence="7 8">
    <name type="scientific">Cryptolaemus montrouzieri</name>
    <dbReference type="NCBI Taxonomy" id="559131"/>
    <lineage>
        <taxon>Eukaryota</taxon>
        <taxon>Metazoa</taxon>
        <taxon>Ecdysozoa</taxon>
        <taxon>Arthropoda</taxon>
        <taxon>Hexapoda</taxon>
        <taxon>Insecta</taxon>
        <taxon>Pterygota</taxon>
        <taxon>Neoptera</taxon>
        <taxon>Endopterygota</taxon>
        <taxon>Coleoptera</taxon>
        <taxon>Polyphaga</taxon>
        <taxon>Cucujiformia</taxon>
        <taxon>Coccinelloidea</taxon>
        <taxon>Coccinellidae</taxon>
        <taxon>Scymninae</taxon>
        <taxon>Scymnini</taxon>
        <taxon>Cryptolaemus</taxon>
    </lineage>
</organism>
<feature type="transmembrane region" description="Helical" evidence="6">
    <location>
        <begin position="217"/>
        <end position="235"/>
    </location>
</feature>
<accession>A0ABD2P5W2</accession>
<name>A0ABD2P5W2_9CUCU</name>
<dbReference type="Proteomes" id="UP001516400">
    <property type="component" value="Unassembled WGS sequence"/>
</dbReference>
<evidence type="ECO:0000313" key="7">
    <source>
        <dbReference type="EMBL" id="KAL3286342.1"/>
    </source>
</evidence>
<dbReference type="InterPro" id="IPR014472">
    <property type="entry name" value="CHOPT"/>
</dbReference>
<protein>
    <recommendedName>
        <fullName evidence="9">Ethanolaminephosphotransferase 1</fullName>
    </recommendedName>
</protein>
<feature type="transmembrane region" description="Helical" evidence="6">
    <location>
        <begin position="274"/>
        <end position="292"/>
    </location>
</feature>
<comment type="similarity">
    <text evidence="2 5">Belongs to the CDP-alcohol phosphatidyltransferase class-I family.</text>
</comment>
<dbReference type="InterPro" id="IPR048254">
    <property type="entry name" value="CDP_ALCOHOL_P_TRANSF_CS"/>
</dbReference>
<feature type="transmembrane region" description="Helical" evidence="6">
    <location>
        <begin position="106"/>
        <end position="130"/>
    </location>
</feature>
<evidence type="ECO:0008006" key="9">
    <source>
        <dbReference type="Google" id="ProtNLM"/>
    </source>
</evidence>
<dbReference type="InterPro" id="IPR043130">
    <property type="entry name" value="CDP-OH_PTrfase_TM_dom"/>
</dbReference>
<keyword evidence="8" id="KW-1185">Reference proteome</keyword>
<evidence type="ECO:0000313" key="8">
    <source>
        <dbReference type="Proteomes" id="UP001516400"/>
    </source>
</evidence>
<keyword evidence="3 5" id="KW-0808">Transferase</keyword>
<sequence>MEFRPCYQEIIILRRSSRKSTYLLELTDGIDGKQARKTSTSGPLGELFDHGLDSYSVSLVPIAMFSIFGRNENYYSLNVYRLFLMMCNIVGNFFSPHFEKYNTGLLFLPWGYDFSMWGTIIVFGISGIYGPEIWHFKWENGFSTPVAFELLLYGSALVSNVPVIALNIYKSYRDKTGYMRPFSEAVRPLIPVITLFIIMHTWITISPSNILERDPRVIYLLLGTIFSNICCRLIVSQMSSTRCDAFNWLFIPLLLVMLLSVLTKISIIELLLTYFLFIFTTAAHIHYGTCLVRQMCRHFQINCFSIKKKTSQKD</sequence>
<dbReference type="PANTHER" id="PTHR10414">
    <property type="entry name" value="ETHANOLAMINEPHOSPHOTRANSFERASE"/>
    <property type="match status" value="1"/>
</dbReference>
<proteinExistence type="inferred from homology"/>
<keyword evidence="6" id="KW-1133">Transmembrane helix</keyword>
<evidence type="ECO:0000256" key="5">
    <source>
        <dbReference type="RuleBase" id="RU003750"/>
    </source>
</evidence>
<evidence type="ECO:0000256" key="4">
    <source>
        <dbReference type="ARBA" id="ARBA00023136"/>
    </source>
</evidence>